<dbReference type="AlphaFoldDB" id="A0A6G0RZW8"/>
<accession>A0A6G0RZW8</accession>
<feature type="chain" id="PRO_5026354560" description="Secreted protein" evidence="2">
    <location>
        <begin position="16"/>
        <end position="135"/>
    </location>
</feature>
<evidence type="ECO:0008006" key="5">
    <source>
        <dbReference type="Google" id="ProtNLM"/>
    </source>
</evidence>
<dbReference type="Proteomes" id="UP000486351">
    <property type="component" value="Unassembled WGS sequence"/>
</dbReference>
<evidence type="ECO:0000256" key="1">
    <source>
        <dbReference type="SAM" id="MobiDB-lite"/>
    </source>
</evidence>
<comment type="caution">
    <text evidence="3">The sequence shown here is derived from an EMBL/GenBank/DDBJ whole genome shotgun (WGS) entry which is preliminary data.</text>
</comment>
<proteinExistence type="predicted"/>
<name>A0A6G0RZW8_9STRA</name>
<feature type="region of interest" description="Disordered" evidence="1">
    <location>
        <begin position="32"/>
        <end position="55"/>
    </location>
</feature>
<feature type="non-terminal residue" evidence="3">
    <location>
        <position position="135"/>
    </location>
</feature>
<evidence type="ECO:0000313" key="4">
    <source>
        <dbReference type="Proteomes" id="UP000486351"/>
    </source>
</evidence>
<evidence type="ECO:0000256" key="2">
    <source>
        <dbReference type="SAM" id="SignalP"/>
    </source>
</evidence>
<protein>
    <recommendedName>
        <fullName evidence="5">Secreted protein</fullName>
    </recommendedName>
</protein>
<sequence>MALLFLPTLTQLLQRLTKMPCVQLYCRPPPLHSGRSAKAQERPKNGSQGKPGHQCRAAARDGRICRQGCAGLHVTRTKTCSRLSKFNQRTSAGSPSSSQIFRSSCSARTRPIVPSAANLFLTMRLRTFLTAFDVA</sequence>
<keyword evidence="2" id="KW-0732">Signal</keyword>
<dbReference type="EMBL" id="QXFY01000395">
    <property type="protein sequence ID" value="KAE9345626.1"/>
    <property type="molecule type" value="Genomic_DNA"/>
</dbReference>
<organism evidence="3 4">
    <name type="scientific">Phytophthora fragariae</name>
    <dbReference type="NCBI Taxonomy" id="53985"/>
    <lineage>
        <taxon>Eukaryota</taxon>
        <taxon>Sar</taxon>
        <taxon>Stramenopiles</taxon>
        <taxon>Oomycota</taxon>
        <taxon>Peronosporomycetes</taxon>
        <taxon>Peronosporales</taxon>
        <taxon>Peronosporaceae</taxon>
        <taxon>Phytophthora</taxon>
    </lineage>
</organism>
<feature type="signal peptide" evidence="2">
    <location>
        <begin position="1"/>
        <end position="15"/>
    </location>
</feature>
<evidence type="ECO:0000313" key="3">
    <source>
        <dbReference type="EMBL" id="KAE9345626.1"/>
    </source>
</evidence>
<reference evidence="3 4" key="1">
    <citation type="submission" date="2018-09" db="EMBL/GenBank/DDBJ databases">
        <title>Genomic investigation of the strawberry pathogen Phytophthora fragariae indicates pathogenicity is determined by transcriptional variation in three key races.</title>
        <authorList>
            <person name="Adams T.M."/>
            <person name="Armitage A.D."/>
            <person name="Sobczyk M.K."/>
            <person name="Bates H.J."/>
            <person name="Dunwell J.M."/>
            <person name="Nellist C.F."/>
            <person name="Harrison R.J."/>
        </authorList>
    </citation>
    <scope>NUCLEOTIDE SEQUENCE [LARGE SCALE GENOMIC DNA]</scope>
    <source>
        <strain evidence="3 4">NOV-77</strain>
    </source>
</reference>
<gene>
    <name evidence="3" type="ORF">PF008_g8653</name>
</gene>